<keyword evidence="1 2" id="KW-0812">Transmembrane</keyword>
<dbReference type="Pfam" id="PF07715">
    <property type="entry name" value="Plug"/>
    <property type="match status" value="1"/>
</dbReference>
<protein>
    <submittedName>
        <fullName evidence="5">Peptidase M56 BlaR1</fullName>
    </submittedName>
</protein>
<dbReference type="PROSITE" id="PS52016">
    <property type="entry name" value="TONB_DEPENDENT_REC_3"/>
    <property type="match status" value="1"/>
</dbReference>
<dbReference type="STRING" id="865937.Gilli_2957"/>
<keyword evidence="6" id="KW-1185">Reference proteome</keyword>
<dbReference type="HOGENOM" id="CLU_013798_3_0_10"/>
<evidence type="ECO:0000259" key="4">
    <source>
        <dbReference type="Pfam" id="PF07715"/>
    </source>
</evidence>
<evidence type="ECO:0000256" key="1">
    <source>
        <dbReference type="PROSITE-ProRule" id="PRU01360"/>
    </source>
</evidence>
<dbReference type="InterPro" id="IPR008756">
    <property type="entry name" value="Peptidase_M56"/>
</dbReference>
<dbReference type="RefSeq" id="WP_006989873.1">
    <property type="nucleotide sequence ID" value="NZ_JH594606.1"/>
</dbReference>
<dbReference type="PANTHER" id="PTHR34978">
    <property type="entry name" value="POSSIBLE SENSOR-TRANSDUCER PROTEIN BLAR"/>
    <property type="match status" value="1"/>
</dbReference>
<feature type="transmembrane region" description="Helical" evidence="2">
    <location>
        <begin position="89"/>
        <end position="109"/>
    </location>
</feature>
<organism evidence="5 6">
    <name type="scientific">Gillisia limnaea (strain DSM 15749 / LMG 21470 / R-8282)</name>
    <dbReference type="NCBI Taxonomy" id="865937"/>
    <lineage>
        <taxon>Bacteria</taxon>
        <taxon>Pseudomonadati</taxon>
        <taxon>Bacteroidota</taxon>
        <taxon>Flavobacteriia</taxon>
        <taxon>Flavobacteriales</taxon>
        <taxon>Flavobacteriaceae</taxon>
        <taxon>Gillisia</taxon>
    </lineage>
</organism>
<dbReference type="InterPro" id="IPR012910">
    <property type="entry name" value="Plug_dom"/>
</dbReference>
<sequence>MEDLLIYLLKSAGLLVVFLAFYQILLKKDPSFKNNRGFLLGGIIASAVLPAVYFTRKIVIEAIEPNFFMAEVDLPVAHVMAEEPAISGYQILVAIYLCGVAFMLVRLMLQLISLQRIISKGKLTKKDGFKYVLISQKIAPFSFLNYIVYNPNLHTASERENILKHEKIHVTHWHTTDVLLANLNQIYQWFNPFAWIYLKSLQQNLEYIADSEAVKEVSCKKEYQKALLKISVENFNPALTNSFYQSFIKKRIIMLNNNSNSKNQTWKTALIFPVLFAFLLLFNVKTEAQIKTQKDSAEISINRISATITKESEESSLKSIKRFFEKQDIQLDFENIQRSSDGFITGISVNFLNRNTNASGNFSKNDPDGINSFEIYVKDGETGFADVSTQEKRQKTTQEVLNQIGENPLYVVDGEEYAAGGLEGKSIEITDGFIFLNSENSTKYGDRGKDGVIMISKGKIINDISEEMRSIDQENAPVKKSFIQIRKGEKPVFMEVNKTSASKLQSQKSNVSIKTDATSRSGALGLEKIKGNPIYILNEKVVEKSVIDSLQPNNIKNITVLKGEKAVSLYGNAARDGAILITTKTPGTTVVVPAIKFSAGDKEERIALYHELNAEKKKALIILNGKKQPENFDLNSIDPDEIQAIDVQRGKDIITKYGKAAKDGVITISTVKSVKIGTATSSKIPTNINISENTKFSKYDDKAITITGATNRIIASQWGTRSNPANIIFYPQDEKPLVVIDGKEKEADFDMKSINPEDIESINVLKGENATKEYGDKGKNGVIEIELKDKKEN</sequence>
<dbReference type="InterPro" id="IPR052173">
    <property type="entry name" value="Beta-lactam_resp_regulator"/>
</dbReference>
<evidence type="ECO:0000256" key="2">
    <source>
        <dbReference type="SAM" id="Phobius"/>
    </source>
</evidence>
<accession>H2BS41</accession>
<keyword evidence="1 2" id="KW-0472">Membrane</keyword>
<dbReference type="AlphaFoldDB" id="H2BS41"/>
<keyword evidence="2" id="KW-1133">Transmembrane helix</keyword>
<dbReference type="GO" id="GO:0009279">
    <property type="term" value="C:cell outer membrane"/>
    <property type="evidence" value="ECO:0007669"/>
    <property type="project" value="UniProtKB-SubCell"/>
</dbReference>
<dbReference type="EMBL" id="JH594606">
    <property type="protein sequence ID" value="EHQ03567.1"/>
    <property type="molecule type" value="Genomic_DNA"/>
</dbReference>
<comment type="subcellular location">
    <subcellularLocation>
        <location evidence="1">Cell outer membrane</location>
        <topology evidence="1">Multi-pass membrane protein</topology>
    </subcellularLocation>
</comment>
<evidence type="ECO:0000259" key="3">
    <source>
        <dbReference type="Pfam" id="PF05569"/>
    </source>
</evidence>
<dbReference type="eggNOG" id="COG4219">
    <property type="taxonomic scope" value="Bacteria"/>
</dbReference>
<reference evidence="6" key="1">
    <citation type="journal article" date="2012" name="Stand. Genomic Sci.">
        <title>Genome sequence of the Antarctic rhodopsins-containing flavobacterium Gillisia limnaea type strain (R-8282(T)).</title>
        <authorList>
            <person name="Riedel T."/>
            <person name="Held B."/>
            <person name="Nolan M."/>
            <person name="Lucas S."/>
            <person name="Lapidus A."/>
            <person name="Tice H."/>
            <person name="Del Rio T.G."/>
            <person name="Cheng J.F."/>
            <person name="Han C."/>
            <person name="Tapia R."/>
            <person name="Goodwin L.A."/>
            <person name="Pitluck S."/>
            <person name="Liolios K."/>
            <person name="Mavromatis K."/>
            <person name="Pagani I."/>
            <person name="Ivanova N."/>
            <person name="Mikhailova N."/>
            <person name="Pati A."/>
            <person name="Chen A."/>
            <person name="Palaniappan K."/>
            <person name="Land M."/>
            <person name="Rohde M."/>
            <person name="Tindall B.J."/>
            <person name="Detter J.C."/>
            <person name="Goker M."/>
            <person name="Bristow J."/>
            <person name="Eisen J.A."/>
            <person name="Markowitz V."/>
            <person name="Hugenholtz P."/>
            <person name="Kyrpides N.C."/>
            <person name="Klenk H.P."/>
            <person name="Woyke T."/>
        </authorList>
    </citation>
    <scope>NUCLEOTIDE SEQUENCE [LARGE SCALE GENOMIC DNA]</scope>
    <source>
        <strain evidence="6">DSM 15749 / LMG 21470 / R-8282</strain>
    </source>
</reference>
<feature type="transmembrane region" description="Helical" evidence="2">
    <location>
        <begin position="6"/>
        <end position="25"/>
    </location>
</feature>
<keyword evidence="1" id="KW-0998">Cell outer membrane</keyword>
<dbReference type="CDD" id="cd07341">
    <property type="entry name" value="M56_BlaR1_MecR1_like"/>
    <property type="match status" value="1"/>
</dbReference>
<dbReference type="SUPFAM" id="SSF56935">
    <property type="entry name" value="Porins"/>
    <property type="match status" value="2"/>
</dbReference>
<evidence type="ECO:0000313" key="6">
    <source>
        <dbReference type="Proteomes" id="UP000003844"/>
    </source>
</evidence>
<proteinExistence type="inferred from homology"/>
<dbReference type="eggNOG" id="COG1629">
    <property type="taxonomic scope" value="Bacteria"/>
</dbReference>
<gene>
    <name evidence="5" type="ORF">Gilli_2957</name>
</gene>
<keyword evidence="1" id="KW-1134">Transmembrane beta strand</keyword>
<name>H2BS41_GILLR</name>
<feature type="domain" description="Peptidase M56" evidence="3">
    <location>
        <begin position="155"/>
        <end position="255"/>
    </location>
</feature>
<dbReference type="InterPro" id="IPR037066">
    <property type="entry name" value="Plug_dom_sf"/>
</dbReference>
<dbReference type="InterPro" id="IPR039426">
    <property type="entry name" value="TonB-dep_rcpt-like"/>
</dbReference>
<keyword evidence="1" id="KW-0813">Transport</keyword>
<dbReference type="Proteomes" id="UP000003844">
    <property type="component" value="Unassembled WGS sequence"/>
</dbReference>
<dbReference type="OrthoDB" id="1522859at2"/>
<evidence type="ECO:0000313" key="5">
    <source>
        <dbReference type="EMBL" id="EHQ03567.1"/>
    </source>
</evidence>
<comment type="similarity">
    <text evidence="1">Belongs to the TonB-dependent receptor family.</text>
</comment>
<feature type="transmembrane region" description="Helical" evidence="2">
    <location>
        <begin position="265"/>
        <end position="284"/>
    </location>
</feature>
<dbReference type="Pfam" id="PF05569">
    <property type="entry name" value="Peptidase_M56"/>
    <property type="match status" value="1"/>
</dbReference>
<feature type="transmembrane region" description="Helical" evidence="2">
    <location>
        <begin position="37"/>
        <end position="55"/>
    </location>
</feature>
<feature type="domain" description="TonB-dependent receptor plug" evidence="4">
    <location>
        <begin position="734"/>
        <end position="782"/>
    </location>
</feature>
<dbReference type="PANTHER" id="PTHR34978:SF3">
    <property type="entry name" value="SLR0241 PROTEIN"/>
    <property type="match status" value="1"/>
</dbReference>
<dbReference type="Gene3D" id="2.170.130.10">
    <property type="entry name" value="TonB-dependent receptor, plug domain"/>
    <property type="match status" value="3"/>
</dbReference>